<keyword evidence="1" id="KW-0472">Membrane</keyword>
<protein>
    <recommendedName>
        <fullName evidence="4">Oligosaccharide repeat unit polymerase</fullName>
    </recommendedName>
</protein>
<feature type="transmembrane region" description="Helical" evidence="1">
    <location>
        <begin position="268"/>
        <end position="293"/>
    </location>
</feature>
<feature type="transmembrane region" description="Helical" evidence="1">
    <location>
        <begin position="373"/>
        <end position="392"/>
    </location>
</feature>
<feature type="transmembrane region" description="Helical" evidence="1">
    <location>
        <begin position="158"/>
        <end position="182"/>
    </location>
</feature>
<keyword evidence="3" id="KW-1185">Reference proteome</keyword>
<sequence>MNKYVSKRTAMSDGSDYLSPNSEYHSSRFKFVFALLFFRVVLDLCYVFYMHLAFGTHFLTPMPLAFDPFRYLMSYVIAIIPSLFVPYDKRDFSGMFFLIVLLFLYIPMTCMFGLDVQKSYTAIIMCLIAIATCFVISKVELTNARLPIFANGEKYAIFISYIFVAYFVLYVFYSGALSNVNFDLEKMYDYRELSTEILDTGIFAYLNLWTQKIFNPFILAIGIYRRNRLMVITAILAQIFFFAVTQHRSHLFLPILVYLASQLYVRRVSISGLIAGSGILIGTLLSVTVVMELETIPSLVIRRAFFVPASITFDWIEFFSDLPKIYWSDGILSFFIDTRYNGQSIPWYIGYYVSNGMEVAFNVGLIGSGYAQAGYFGVILYAVILGLMVKMVNTMIHSGLPAFLPAALLFSPVRVAWADADVLTALLSHGIFVGIVVMWLYGSHNASRRVSKRLRADSTGGGAEQPAASVH</sequence>
<dbReference type="OrthoDB" id="8480248at2"/>
<feature type="transmembrane region" description="Helical" evidence="1">
    <location>
        <begin position="120"/>
        <end position="137"/>
    </location>
</feature>
<feature type="transmembrane region" description="Helical" evidence="1">
    <location>
        <begin position="202"/>
        <end position="222"/>
    </location>
</feature>
<feature type="transmembrane region" description="Helical" evidence="1">
    <location>
        <begin position="349"/>
        <end position="367"/>
    </location>
</feature>
<keyword evidence="1" id="KW-0812">Transmembrane</keyword>
<evidence type="ECO:0000313" key="3">
    <source>
        <dbReference type="Proteomes" id="UP000245916"/>
    </source>
</evidence>
<feature type="transmembrane region" description="Helical" evidence="1">
    <location>
        <begin position="94"/>
        <end position="114"/>
    </location>
</feature>
<dbReference type="AlphaFoldDB" id="A0A2U2J194"/>
<evidence type="ECO:0000256" key="1">
    <source>
        <dbReference type="SAM" id="Phobius"/>
    </source>
</evidence>
<feature type="transmembrane region" description="Helical" evidence="1">
    <location>
        <begin position="69"/>
        <end position="87"/>
    </location>
</feature>
<accession>A0A2U2J194</accession>
<proteinExistence type="predicted"/>
<evidence type="ECO:0008006" key="4">
    <source>
        <dbReference type="Google" id="ProtNLM"/>
    </source>
</evidence>
<evidence type="ECO:0000313" key="2">
    <source>
        <dbReference type="EMBL" id="PWG02102.1"/>
    </source>
</evidence>
<feature type="transmembrane region" description="Helical" evidence="1">
    <location>
        <begin position="399"/>
        <end position="417"/>
    </location>
</feature>
<organism evidence="2 3">
    <name type="scientific">Allosphingosinicella humi</name>
    <dbReference type="NCBI Taxonomy" id="2068657"/>
    <lineage>
        <taxon>Bacteria</taxon>
        <taxon>Pseudomonadati</taxon>
        <taxon>Pseudomonadota</taxon>
        <taxon>Alphaproteobacteria</taxon>
        <taxon>Sphingomonadales</taxon>
        <taxon>Sphingomonadaceae</taxon>
        <taxon>Allosphingosinicella</taxon>
    </lineage>
</organism>
<feature type="transmembrane region" description="Helical" evidence="1">
    <location>
        <begin position="423"/>
        <end position="442"/>
    </location>
</feature>
<dbReference type="Proteomes" id="UP000245916">
    <property type="component" value="Unassembled WGS sequence"/>
</dbReference>
<feature type="transmembrane region" description="Helical" evidence="1">
    <location>
        <begin position="229"/>
        <end position="248"/>
    </location>
</feature>
<name>A0A2U2J194_9SPHN</name>
<feature type="transmembrane region" description="Helical" evidence="1">
    <location>
        <begin position="31"/>
        <end position="49"/>
    </location>
</feature>
<dbReference type="RefSeq" id="WP_109270242.1">
    <property type="nucleotide sequence ID" value="NZ_QFFF01000001.1"/>
</dbReference>
<reference evidence="2 3" key="1">
    <citation type="submission" date="2018-05" db="EMBL/GenBank/DDBJ databases">
        <title>Genome of Sphingosinicella humi QZX222.</title>
        <authorList>
            <person name="Qiao Z."/>
            <person name="Wang G."/>
        </authorList>
    </citation>
    <scope>NUCLEOTIDE SEQUENCE [LARGE SCALE GENOMIC DNA]</scope>
    <source>
        <strain evidence="2 3">QZX222</strain>
    </source>
</reference>
<keyword evidence="1" id="KW-1133">Transmembrane helix</keyword>
<comment type="caution">
    <text evidence="2">The sequence shown here is derived from an EMBL/GenBank/DDBJ whole genome shotgun (WGS) entry which is preliminary data.</text>
</comment>
<gene>
    <name evidence="2" type="ORF">DF286_03885</name>
</gene>
<dbReference type="EMBL" id="QFFF01000001">
    <property type="protein sequence ID" value="PWG02102.1"/>
    <property type="molecule type" value="Genomic_DNA"/>
</dbReference>